<sequence length="129" mass="14251">MIVVLIGCILGAIIGMNSPIIPYTYSGYLAIGIMAALDTVFGGIKSIIQKNFDMKVFVSGFFINSITAMFLTYLGSKLNVDVHLAAIVVFVGRIFTDMAIIRRHYIEKWSERKTIAKATAIIKANDKKE</sequence>
<feature type="transmembrane region" description="Helical" evidence="1">
    <location>
        <begin position="56"/>
        <end position="76"/>
    </location>
</feature>
<evidence type="ECO:0000313" key="2">
    <source>
        <dbReference type="EMBL" id="HIU51550.1"/>
    </source>
</evidence>
<name>A0A9D1M0E5_9FIRM</name>
<dbReference type="EMBL" id="DVNH01000020">
    <property type="protein sequence ID" value="HIU51550.1"/>
    <property type="molecule type" value="Genomic_DNA"/>
</dbReference>
<dbReference type="AlphaFoldDB" id="A0A9D1M0E5"/>
<reference evidence="2" key="2">
    <citation type="journal article" date="2021" name="PeerJ">
        <title>Extensive microbial diversity within the chicken gut microbiome revealed by metagenomics and culture.</title>
        <authorList>
            <person name="Gilroy R."/>
            <person name="Ravi A."/>
            <person name="Getino M."/>
            <person name="Pursley I."/>
            <person name="Horton D.L."/>
            <person name="Alikhan N.F."/>
            <person name="Baker D."/>
            <person name="Gharbi K."/>
            <person name="Hall N."/>
            <person name="Watson M."/>
            <person name="Adriaenssens E.M."/>
            <person name="Foster-Nyarko E."/>
            <person name="Jarju S."/>
            <person name="Secka A."/>
            <person name="Antonio M."/>
            <person name="Oren A."/>
            <person name="Chaudhuri R.R."/>
            <person name="La Ragione R."/>
            <person name="Hildebrand F."/>
            <person name="Pallen M.J."/>
        </authorList>
    </citation>
    <scope>NUCLEOTIDE SEQUENCE</scope>
    <source>
        <strain evidence="2">CHK195-15760</strain>
    </source>
</reference>
<feature type="transmembrane region" description="Helical" evidence="1">
    <location>
        <begin position="82"/>
        <end position="101"/>
    </location>
</feature>
<gene>
    <name evidence="2" type="ORF">IAB70_02850</name>
</gene>
<keyword evidence="1" id="KW-0472">Membrane</keyword>
<evidence type="ECO:0000256" key="1">
    <source>
        <dbReference type="SAM" id="Phobius"/>
    </source>
</evidence>
<reference evidence="2" key="1">
    <citation type="submission" date="2020-10" db="EMBL/GenBank/DDBJ databases">
        <authorList>
            <person name="Gilroy R."/>
        </authorList>
    </citation>
    <scope>NUCLEOTIDE SEQUENCE</scope>
    <source>
        <strain evidence="2">CHK195-15760</strain>
    </source>
</reference>
<dbReference type="Proteomes" id="UP000824093">
    <property type="component" value="Unassembled WGS sequence"/>
</dbReference>
<proteinExistence type="predicted"/>
<feature type="transmembrane region" description="Helical" evidence="1">
    <location>
        <begin position="25"/>
        <end position="44"/>
    </location>
</feature>
<keyword evidence="1" id="KW-0812">Transmembrane</keyword>
<evidence type="ECO:0000313" key="3">
    <source>
        <dbReference type="Proteomes" id="UP000824093"/>
    </source>
</evidence>
<protein>
    <submittedName>
        <fullName evidence="2">Small basic family protein</fullName>
    </submittedName>
</protein>
<dbReference type="InterPro" id="IPR009709">
    <property type="entry name" value="DUF1290"/>
</dbReference>
<accession>A0A9D1M0E5</accession>
<keyword evidence="1" id="KW-1133">Transmembrane helix</keyword>
<dbReference type="Pfam" id="PF06947">
    <property type="entry name" value="DUF1290"/>
    <property type="match status" value="1"/>
</dbReference>
<organism evidence="2 3">
    <name type="scientific">Candidatus Merdicola faecigallinarum</name>
    <dbReference type="NCBI Taxonomy" id="2840862"/>
    <lineage>
        <taxon>Bacteria</taxon>
        <taxon>Bacillati</taxon>
        <taxon>Bacillota</taxon>
        <taxon>Clostridia</taxon>
        <taxon>Candidatus Merdicola</taxon>
    </lineage>
</organism>
<comment type="caution">
    <text evidence="2">The sequence shown here is derived from an EMBL/GenBank/DDBJ whole genome shotgun (WGS) entry which is preliminary data.</text>
</comment>